<evidence type="ECO:0000313" key="3">
    <source>
        <dbReference type="Proteomes" id="UP000002059"/>
    </source>
</evidence>
<organism evidence="2 3">
    <name type="scientific">Paracoccidioides lutzii (strain ATCC MYA-826 / Pb01)</name>
    <name type="common">Paracoccidioides brasiliensis</name>
    <dbReference type="NCBI Taxonomy" id="502779"/>
    <lineage>
        <taxon>Eukaryota</taxon>
        <taxon>Fungi</taxon>
        <taxon>Dikarya</taxon>
        <taxon>Ascomycota</taxon>
        <taxon>Pezizomycotina</taxon>
        <taxon>Eurotiomycetes</taxon>
        <taxon>Eurotiomycetidae</taxon>
        <taxon>Onygenales</taxon>
        <taxon>Ajellomycetaceae</taxon>
        <taxon>Paracoccidioides</taxon>
    </lineage>
</organism>
<keyword evidence="3" id="KW-1185">Reference proteome</keyword>
<feature type="domain" description="Single-strand DNA deaminase toxin A-like C-terminal" evidence="1">
    <location>
        <begin position="12"/>
        <end position="58"/>
    </location>
</feature>
<proteinExistence type="predicted"/>
<dbReference type="RefSeq" id="XP_002790752.1">
    <property type="nucleotide sequence ID" value="XM_002790706.2"/>
</dbReference>
<dbReference type="Pfam" id="PF24120">
    <property type="entry name" value="SsdA_C"/>
    <property type="match status" value="1"/>
</dbReference>
<dbReference type="GeneID" id="9093993"/>
<name>C1H948_PARBA</name>
<dbReference type="VEuPathDB" id="FungiDB:PAAG_07289"/>
<evidence type="ECO:0000259" key="1">
    <source>
        <dbReference type="Pfam" id="PF24120"/>
    </source>
</evidence>
<protein>
    <recommendedName>
        <fullName evidence="1">Single-strand DNA deaminase toxin A-like C-terminal domain-containing protein</fullName>
    </recommendedName>
</protein>
<dbReference type="AlphaFoldDB" id="C1H948"/>
<evidence type="ECO:0000313" key="2">
    <source>
        <dbReference type="EMBL" id="EEH36871.1"/>
    </source>
</evidence>
<sequence>MGGLCHSEWLSTRVSGKRWTQGVFNLAAIIGYTLSANPERDQRIQGHFQGPHAEKQLITCSVDRLVFLPEDKAVDLCFDQEIARLESEMVRDGQDSLSFQLSFSSTSSRTQIKLRNMSFSTRIIDYLERNTMGI</sequence>
<dbReference type="EMBL" id="KN294014">
    <property type="protein sequence ID" value="EEH36871.1"/>
    <property type="molecule type" value="Genomic_DNA"/>
</dbReference>
<dbReference type="Proteomes" id="UP000002059">
    <property type="component" value="Partially assembled WGS sequence"/>
</dbReference>
<dbReference type="KEGG" id="pbl:PAAG_07289"/>
<accession>C1H948</accession>
<gene>
    <name evidence="2" type="ORF">PAAG_07289</name>
</gene>
<reference evidence="2 3" key="1">
    <citation type="journal article" date="2011" name="PLoS Genet.">
        <title>Comparative genomic analysis of human fungal pathogens causing paracoccidioidomycosis.</title>
        <authorList>
            <person name="Desjardins C.A."/>
            <person name="Champion M.D."/>
            <person name="Holder J.W."/>
            <person name="Muszewska A."/>
            <person name="Goldberg J."/>
            <person name="Bailao A.M."/>
            <person name="Brigido M.M."/>
            <person name="Ferreira M.E."/>
            <person name="Garcia A.M."/>
            <person name="Grynberg M."/>
            <person name="Gujja S."/>
            <person name="Heiman D.I."/>
            <person name="Henn M.R."/>
            <person name="Kodira C.D."/>
            <person name="Leon-Narvaez H."/>
            <person name="Longo L.V."/>
            <person name="Ma L.J."/>
            <person name="Malavazi I."/>
            <person name="Matsuo A.L."/>
            <person name="Morais F.V."/>
            <person name="Pereira M."/>
            <person name="Rodriguez-Brito S."/>
            <person name="Sakthikumar S."/>
            <person name="Salem-Izacc S.M."/>
            <person name="Sykes S.M."/>
            <person name="Teixeira M.M."/>
            <person name="Vallejo M.C."/>
            <person name="Walter M.E."/>
            <person name="Yandava C."/>
            <person name="Young S."/>
            <person name="Zeng Q."/>
            <person name="Zucker J."/>
            <person name="Felipe M.S."/>
            <person name="Goldman G.H."/>
            <person name="Haas B.J."/>
            <person name="McEwen J.G."/>
            <person name="Nino-Vega G."/>
            <person name="Puccia R."/>
            <person name="San-Blas G."/>
            <person name="Soares C.M."/>
            <person name="Birren B.W."/>
            <person name="Cuomo C.A."/>
        </authorList>
    </citation>
    <scope>NUCLEOTIDE SEQUENCE [LARGE SCALE GENOMIC DNA]</scope>
    <source>
        <strain evidence="3">ATCC MYA-826 / Pb01</strain>
    </source>
</reference>
<dbReference type="HOGENOM" id="CLU_1896852_0_0_1"/>
<dbReference type="OrthoDB" id="341259at2759"/>
<dbReference type="InterPro" id="IPR057517">
    <property type="entry name" value="SsdA-like_C"/>
</dbReference>